<organism evidence="1 2">
    <name type="scientific">Lutimaribacter pacificus</name>
    <dbReference type="NCBI Taxonomy" id="391948"/>
    <lineage>
        <taxon>Bacteria</taxon>
        <taxon>Pseudomonadati</taxon>
        <taxon>Pseudomonadota</taxon>
        <taxon>Alphaproteobacteria</taxon>
        <taxon>Rhodobacterales</taxon>
        <taxon>Roseobacteraceae</taxon>
        <taxon>Lutimaribacter</taxon>
    </lineage>
</organism>
<dbReference type="OrthoDB" id="7204167at2"/>
<dbReference type="CDD" id="cd00586">
    <property type="entry name" value="4HBT"/>
    <property type="match status" value="1"/>
</dbReference>
<name>A0A1H0D046_9RHOB</name>
<keyword evidence="2" id="KW-1185">Reference proteome</keyword>
<dbReference type="RefSeq" id="WP_149787003.1">
    <property type="nucleotide sequence ID" value="NZ_FNIO01000001.1"/>
</dbReference>
<dbReference type="AlphaFoldDB" id="A0A1H0D046"/>
<accession>A0A1H0D046</accession>
<proteinExistence type="predicted"/>
<sequence length="136" mass="15388">MAFTHRQQVLFRHCDPARIVFFPRYFEMLNDVVEAFFAAIPGEAFHEMHPDRGVPTARIDTEFTAPSRHGDWLDFTLAFTRVGRSSVTTRFVCTCGGETRLTARSVLVHVGPDLRPMPWSDAARGALLAHQEEEIA</sequence>
<protein>
    <submittedName>
        <fullName evidence="1">4-hydroxybenzoyl-CoA thioesterase</fullName>
    </submittedName>
</protein>
<dbReference type="EMBL" id="FQZZ01000001">
    <property type="protein sequence ID" value="SHJ38580.1"/>
    <property type="molecule type" value="Genomic_DNA"/>
</dbReference>
<evidence type="ECO:0000313" key="2">
    <source>
        <dbReference type="Proteomes" id="UP000324252"/>
    </source>
</evidence>
<dbReference type="Pfam" id="PF13279">
    <property type="entry name" value="4HBT_2"/>
    <property type="match status" value="1"/>
</dbReference>
<dbReference type="Proteomes" id="UP000324252">
    <property type="component" value="Unassembled WGS sequence"/>
</dbReference>
<evidence type="ECO:0000313" key="1">
    <source>
        <dbReference type="EMBL" id="SHJ38580.1"/>
    </source>
</evidence>
<reference evidence="1 2" key="1">
    <citation type="submission" date="2016-11" db="EMBL/GenBank/DDBJ databases">
        <authorList>
            <person name="Varghese N."/>
            <person name="Submissions S."/>
        </authorList>
    </citation>
    <scope>NUCLEOTIDE SEQUENCE [LARGE SCALE GENOMIC DNA]</scope>
    <source>
        <strain evidence="1 2">DSM 29620</strain>
    </source>
</reference>
<dbReference type="SUPFAM" id="SSF54637">
    <property type="entry name" value="Thioesterase/thiol ester dehydrase-isomerase"/>
    <property type="match status" value="1"/>
</dbReference>
<dbReference type="Gene3D" id="3.10.129.10">
    <property type="entry name" value="Hotdog Thioesterase"/>
    <property type="match status" value="1"/>
</dbReference>
<dbReference type="InterPro" id="IPR029069">
    <property type="entry name" value="HotDog_dom_sf"/>
</dbReference>
<gene>
    <name evidence="1" type="ORF">SAMN05444142_10177</name>
</gene>